<gene>
    <name evidence="5" type="ORF">D4A39_06165</name>
</gene>
<dbReference type="Proteomes" id="UP000283734">
    <property type="component" value="Unassembled WGS sequence"/>
</dbReference>
<comment type="caution">
    <text evidence="5">The sequence shown here is derived from an EMBL/GenBank/DDBJ whole genome shotgun (WGS) entry which is preliminary data.</text>
</comment>
<sequence>MQESISQALGEVFTDILNRLRGEMREGLADLPLSLGPPDIGLLGFLARYPGSTARELCDYLGRDKAQMARKLKQLEGAGLLGKEADAHDRRRTHLFLTPEGEGVAKRGQQVRQQAFASLLVGLDAREQEQLLALLMKAAGKTDIK</sequence>
<dbReference type="PANTHER" id="PTHR33164:SF57">
    <property type="entry name" value="MARR-FAMILY TRANSCRIPTIONAL REGULATOR"/>
    <property type="match status" value="1"/>
</dbReference>
<keyword evidence="3" id="KW-0804">Transcription</keyword>
<dbReference type="GO" id="GO:0006950">
    <property type="term" value="P:response to stress"/>
    <property type="evidence" value="ECO:0007669"/>
    <property type="project" value="TreeGrafter"/>
</dbReference>
<dbReference type="InterPro" id="IPR036390">
    <property type="entry name" value="WH_DNA-bd_sf"/>
</dbReference>
<dbReference type="InterPro" id="IPR023187">
    <property type="entry name" value="Tscrpt_reg_MarR-type_CS"/>
</dbReference>
<evidence type="ECO:0000256" key="3">
    <source>
        <dbReference type="ARBA" id="ARBA00023163"/>
    </source>
</evidence>
<dbReference type="PANTHER" id="PTHR33164">
    <property type="entry name" value="TRANSCRIPTIONAL REGULATOR, MARR FAMILY"/>
    <property type="match status" value="1"/>
</dbReference>
<dbReference type="PROSITE" id="PS50995">
    <property type="entry name" value="HTH_MARR_2"/>
    <property type="match status" value="1"/>
</dbReference>
<reference evidence="5 6" key="1">
    <citation type="submission" date="2018-09" db="EMBL/GenBank/DDBJ databases">
        <title>Alcanivorax profundi sp. nov., isolated from 1000 m-depth seawater of the Mariana Trench.</title>
        <authorList>
            <person name="Liu J."/>
        </authorList>
    </citation>
    <scope>NUCLEOTIDE SEQUENCE [LARGE SCALE GENOMIC DNA]</scope>
    <source>
        <strain evidence="5 6">MTEO17</strain>
    </source>
</reference>
<proteinExistence type="predicted"/>
<evidence type="ECO:0000256" key="1">
    <source>
        <dbReference type="ARBA" id="ARBA00023015"/>
    </source>
</evidence>
<organism evidence="5 6">
    <name type="scientific">Alcanivorax profundi</name>
    <dbReference type="NCBI Taxonomy" id="2338368"/>
    <lineage>
        <taxon>Bacteria</taxon>
        <taxon>Pseudomonadati</taxon>
        <taxon>Pseudomonadota</taxon>
        <taxon>Gammaproteobacteria</taxon>
        <taxon>Oceanospirillales</taxon>
        <taxon>Alcanivoracaceae</taxon>
        <taxon>Alcanivorax</taxon>
    </lineage>
</organism>
<accession>A0A418XYF4</accession>
<keyword evidence="1" id="KW-0805">Transcription regulation</keyword>
<evidence type="ECO:0000313" key="6">
    <source>
        <dbReference type="Proteomes" id="UP000283734"/>
    </source>
</evidence>
<dbReference type="PROSITE" id="PS01117">
    <property type="entry name" value="HTH_MARR_1"/>
    <property type="match status" value="1"/>
</dbReference>
<evidence type="ECO:0000313" key="5">
    <source>
        <dbReference type="EMBL" id="RJG18066.1"/>
    </source>
</evidence>
<evidence type="ECO:0000256" key="2">
    <source>
        <dbReference type="ARBA" id="ARBA00023125"/>
    </source>
</evidence>
<keyword evidence="6" id="KW-1185">Reference proteome</keyword>
<dbReference type="InterPro" id="IPR036388">
    <property type="entry name" value="WH-like_DNA-bd_sf"/>
</dbReference>
<dbReference type="SMART" id="SM00347">
    <property type="entry name" value="HTH_MARR"/>
    <property type="match status" value="1"/>
</dbReference>
<dbReference type="EMBL" id="QYYA01000002">
    <property type="protein sequence ID" value="RJG18066.1"/>
    <property type="molecule type" value="Genomic_DNA"/>
</dbReference>
<dbReference type="InterPro" id="IPR000835">
    <property type="entry name" value="HTH_MarR-typ"/>
</dbReference>
<dbReference type="OrthoDB" id="8906692at2"/>
<name>A0A418XYF4_9GAMM</name>
<protein>
    <submittedName>
        <fullName evidence="5">MarR family transcriptional regulator</fullName>
    </submittedName>
</protein>
<dbReference type="PRINTS" id="PR00598">
    <property type="entry name" value="HTHMARR"/>
</dbReference>
<feature type="domain" description="HTH marR-type" evidence="4">
    <location>
        <begin position="1"/>
        <end position="140"/>
    </location>
</feature>
<dbReference type="SUPFAM" id="SSF46785">
    <property type="entry name" value="Winged helix' DNA-binding domain"/>
    <property type="match status" value="1"/>
</dbReference>
<dbReference type="Pfam" id="PF13463">
    <property type="entry name" value="HTH_27"/>
    <property type="match status" value="1"/>
</dbReference>
<dbReference type="RefSeq" id="WP_022986380.1">
    <property type="nucleotide sequence ID" value="NZ_CAXGPP010000029.1"/>
</dbReference>
<evidence type="ECO:0000259" key="4">
    <source>
        <dbReference type="PROSITE" id="PS50995"/>
    </source>
</evidence>
<dbReference type="GO" id="GO:0003677">
    <property type="term" value="F:DNA binding"/>
    <property type="evidence" value="ECO:0007669"/>
    <property type="project" value="UniProtKB-KW"/>
</dbReference>
<dbReference type="AlphaFoldDB" id="A0A418XYF4"/>
<dbReference type="InterPro" id="IPR039422">
    <property type="entry name" value="MarR/SlyA-like"/>
</dbReference>
<dbReference type="GO" id="GO:0003700">
    <property type="term" value="F:DNA-binding transcription factor activity"/>
    <property type="evidence" value="ECO:0007669"/>
    <property type="project" value="InterPro"/>
</dbReference>
<dbReference type="Gene3D" id="1.10.10.10">
    <property type="entry name" value="Winged helix-like DNA-binding domain superfamily/Winged helix DNA-binding domain"/>
    <property type="match status" value="1"/>
</dbReference>
<keyword evidence="2" id="KW-0238">DNA-binding</keyword>